<evidence type="ECO:0000256" key="2">
    <source>
        <dbReference type="ARBA" id="ARBA00022645"/>
    </source>
</evidence>
<evidence type="ECO:0000256" key="5">
    <source>
        <dbReference type="ARBA" id="ARBA00022825"/>
    </source>
</evidence>
<comment type="caution">
    <text evidence="9">The sequence shown here is derived from an EMBL/GenBank/DDBJ whole genome shotgun (WGS) entry which is preliminary data.</text>
</comment>
<dbReference type="Pfam" id="PF17676">
    <property type="entry name" value="Peptidase_S66C"/>
    <property type="match status" value="1"/>
</dbReference>
<dbReference type="SUPFAM" id="SSF52317">
    <property type="entry name" value="Class I glutamine amidotransferase-like"/>
    <property type="match status" value="1"/>
</dbReference>
<dbReference type="Proteomes" id="UP000075670">
    <property type="component" value="Unassembled WGS sequence"/>
</dbReference>
<dbReference type="PIRSF" id="PIRSF028757">
    <property type="entry name" value="LD-carboxypeptidase"/>
    <property type="match status" value="1"/>
</dbReference>
<evidence type="ECO:0000259" key="8">
    <source>
        <dbReference type="Pfam" id="PF17676"/>
    </source>
</evidence>
<feature type="active site" description="Nucleophile" evidence="6">
    <location>
        <position position="116"/>
    </location>
</feature>
<dbReference type="GO" id="GO:0004180">
    <property type="term" value="F:carboxypeptidase activity"/>
    <property type="evidence" value="ECO:0007669"/>
    <property type="project" value="UniProtKB-KW"/>
</dbReference>
<dbReference type="InterPro" id="IPR027478">
    <property type="entry name" value="LdcA_N"/>
</dbReference>
<protein>
    <submittedName>
        <fullName evidence="9">Putative murein peptide carboxypeptidase</fullName>
        <ecNumber evidence="9">3.4.16.-</ecNumber>
    </submittedName>
</protein>
<dbReference type="InterPro" id="IPR027461">
    <property type="entry name" value="Carboxypeptidase_A_C_sf"/>
</dbReference>
<dbReference type="Gene3D" id="3.50.30.60">
    <property type="entry name" value="LD-carboxypeptidase A C-terminal domain-like"/>
    <property type="match status" value="1"/>
</dbReference>
<keyword evidence="5" id="KW-0720">Serine protease</keyword>
<dbReference type="Gene3D" id="3.40.50.10740">
    <property type="entry name" value="Class I glutamine amidotransferase-like"/>
    <property type="match status" value="1"/>
</dbReference>
<evidence type="ECO:0000256" key="4">
    <source>
        <dbReference type="ARBA" id="ARBA00022801"/>
    </source>
</evidence>
<dbReference type="EC" id="3.4.16.-" evidence="9"/>
<evidence type="ECO:0000259" key="7">
    <source>
        <dbReference type="Pfam" id="PF02016"/>
    </source>
</evidence>
<dbReference type="AlphaFoldDB" id="A0A151AYM4"/>
<dbReference type="PANTHER" id="PTHR30237">
    <property type="entry name" value="MURAMOYLTETRAPEPTIDE CARBOXYPEPTIDASE"/>
    <property type="match status" value="1"/>
</dbReference>
<dbReference type="InterPro" id="IPR040921">
    <property type="entry name" value="Peptidase_S66C"/>
</dbReference>
<feature type="active site" description="Charge relay system" evidence="6">
    <location>
        <position position="286"/>
    </location>
</feature>
<accession>A0A151AYM4</accession>
<gene>
    <name evidence="9" type="primary">ykfA</name>
    <name evidence="9" type="ORF">MOMUL_13570</name>
</gene>
<name>A0A151AYM4_9FIRM</name>
<evidence type="ECO:0000256" key="6">
    <source>
        <dbReference type="PIRSR" id="PIRSR028757-1"/>
    </source>
</evidence>
<dbReference type="InterPro" id="IPR003507">
    <property type="entry name" value="S66_fam"/>
</dbReference>
<feature type="active site" description="Charge relay system" evidence="6">
    <location>
        <position position="218"/>
    </location>
</feature>
<sequence>MSGPTPILKPPALVEGDTIGIIAPASPLPDPAYLARGIQFWRSLGYRVRTGAHISKAAGYLAGSDAGRLADLHQMFRDPEVKAITCLRGGYGTLRLLADLDYNLIRCHPKILVGYSDITALHLALNKMTGLVTFHGPMLYPELGSEDLPPYTRENLCRALTVASPLGSIPPAPGLPQPVTINPGQAEGIVTGGNLSLVAATLGTPFEIDTRAKILFLEEVDEAPYRIDRMLTQLKLAGKLEAAAGIVFGICTRCGETGSNPALLEVIAGHLTPSGIPCFYGLPAGHLAIQATLPLGIRARLDAAACTLTYLEAAVAPSSCRQLAR</sequence>
<keyword evidence="3" id="KW-0645">Protease</keyword>
<proteinExistence type="inferred from homology"/>
<evidence type="ECO:0000256" key="1">
    <source>
        <dbReference type="ARBA" id="ARBA00010233"/>
    </source>
</evidence>
<dbReference type="RefSeq" id="WP_062283145.1">
    <property type="nucleotide sequence ID" value="NZ_LTBC01000003.1"/>
</dbReference>
<dbReference type="Pfam" id="PF02016">
    <property type="entry name" value="Peptidase_S66"/>
    <property type="match status" value="1"/>
</dbReference>
<dbReference type="GO" id="GO:0006508">
    <property type="term" value="P:proteolysis"/>
    <property type="evidence" value="ECO:0007669"/>
    <property type="project" value="UniProtKB-KW"/>
</dbReference>
<keyword evidence="4 9" id="KW-0378">Hydrolase</keyword>
<reference evidence="9 10" key="1">
    <citation type="submission" date="2016-02" db="EMBL/GenBank/DDBJ databases">
        <title>Genome sequence of Moorella mulderi DSM 14980.</title>
        <authorList>
            <person name="Poehlein A."/>
            <person name="Daniel R."/>
        </authorList>
    </citation>
    <scope>NUCLEOTIDE SEQUENCE [LARGE SCALE GENOMIC DNA]</scope>
    <source>
        <strain evidence="9 10">DSM 14980</strain>
    </source>
</reference>
<dbReference type="InterPro" id="IPR029062">
    <property type="entry name" value="Class_I_gatase-like"/>
</dbReference>
<dbReference type="OrthoDB" id="9807329at2"/>
<comment type="similarity">
    <text evidence="1">Belongs to the peptidase S66 family.</text>
</comment>
<organism evidence="9 10">
    <name type="scientific">Moorella mulderi DSM 14980</name>
    <dbReference type="NCBI Taxonomy" id="1122241"/>
    <lineage>
        <taxon>Bacteria</taxon>
        <taxon>Bacillati</taxon>
        <taxon>Bacillota</taxon>
        <taxon>Clostridia</taxon>
        <taxon>Neomoorellales</taxon>
        <taxon>Neomoorellaceae</taxon>
        <taxon>Neomoorella</taxon>
    </lineage>
</organism>
<evidence type="ECO:0000256" key="3">
    <source>
        <dbReference type="ARBA" id="ARBA00022670"/>
    </source>
</evidence>
<keyword evidence="2 9" id="KW-0121">Carboxypeptidase</keyword>
<feature type="domain" description="LD-carboxypeptidase C-terminal" evidence="8">
    <location>
        <begin position="187"/>
        <end position="301"/>
    </location>
</feature>
<keyword evidence="10" id="KW-1185">Reference proteome</keyword>
<dbReference type="SUPFAM" id="SSF141986">
    <property type="entry name" value="LD-carboxypeptidase A C-terminal domain-like"/>
    <property type="match status" value="1"/>
</dbReference>
<dbReference type="EMBL" id="LTBC01000003">
    <property type="protein sequence ID" value="KYH32755.1"/>
    <property type="molecule type" value="Genomic_DNA"/>
</dbReference>
<dbReference type="InterPro" id="IPR040449">
    <property type="entry name" value="Peptidase_S66_N"/>
</dbReference>
<evidence type="ECO:0000313" key="10">
    <source>
        <dbReference type="Proteomes" id="UP000075670"/>
    </source>
</evidence>
<feature type="domain" description="LD-carboxypeptidase N-terminal" evidence="7">
    <location>
        <begin position="19"/>
        <end position="136"/>
    </location>
</feature>
<dbReference type="GO" id="GO:0008236">
    <property type="term" value="F:serine-type peptidase activity"/>
    <property type="evidence" value="ECO:0007669"/>
    <property type="project" value="UniProtKB-KW"/>
</dbReference>
<dbReference type="PANTHER" id="PTHR30237:SF2">
    <property type="entry name" value="MUREIN TETRAPEPTIDE CARBOXYPEPTIDASE"/>
    <property type="match status" value="1"/>
</dbReference>
<evidence type="ECO:0000313" key="9">
    <source>
        <dbReference type="EMBL" id="KYH32755.1"/>
    </source>
</evidence>
<dbReference type="CDD" id="cd07025">
    <property type="entry name" value="Peptidase_S66"/>
    <property type="match status" value="1"/>
</dbReference>